<feature type="domain" description="CYTH" evidence="1">
    <location>
        <begin position="1"/>
        <end position="184"/>
    </location>
</feature>
<dbReference type="PROSITE" id="PS51707">
    <property type="entry name" value="CYTH"/>
    <property type="match status" value="1"/>
</dbReference>
<protein>
    <submittedName>
        <fullName evidence="2">Class IV adenylate cyclase</fullName>
    </submittedName>
</protein>
<evidence type="ECO:0000313" key="2">
    <source>
        <dbReference type="EMBL" id="MBT4870010.1"/>
    </source>
</evidence>
<evidence type="ECO:0000313" key="3">
    <source>
        <dbReference type="Proteomes" id="UP000722459"/>
    </source>
</evidence>
<proteinExistence type="predicted"/>
<dbReference type="InterPro" id="IPR033469">
    <property type="entry name" value="CYTH-like_dom_sf"/>
</dbReference>
<dbReference type="PANTHER" id="PTHR21028">
    <property type="entry name" value="SI:CH211-156B7.4"/>
    <property type="match status" value="1"/>
</dbReference>
<dbReference type="EMBL" id="JABJNZ010000012">
    <property type="protein sequence ID" value="MBT4870010.1"/>
    <property type="molecule type" value="Genomic_DNA"/>
</dbReference>
<dbReference type="PANTHER" id="PTHR21028:SF2">
    <property type="entry name" value="CYTH DOMAIN-CONTAINING PROTEIN"/>
    <property type="match status" value="1"/>
</dbReference>
<dbReference type="InterPro" id="IPR023577">
    <property type="entry name" value="CYTH_domain"/>
</dbReference>
<dbReference type="SUPFAM" id="SSF55154">
    <property type="entry name" value="CYTH-like phosphatases"/>
    <property type="match status" value="1"/>
</dbReference>
<dbReference type="Proteomes" id="UP000722459">
    <property type="component" value="Unassembled WGS sequence"/>
</dbReference>
<comment type="caution">
    <text evidence="2">The sequence shown here is derived from an EMBL/GenBank/DDBJ whole genome shotgun (WGS) entry which is preliminary data.</text>
</comment>
<dbReference type="Gene3D" id="2.40.320.10">
    <property type="entry name" value="Hypothetical Protein Pfu-838710-001"/>
    <property type="match status" value="1"/>
</dbReference>
<dbReference type="Pfam" id="PF01928">
    <property type="entry name" value="CYTH"/>
    <property type="match status" value="1"/>
</dbReference>
<dbReference type="AlphaFoldDB" id="A0A8T5GDW2"/>
<reference evidence="2" key="1">
    <citation type="journal article" date="2021" name="ISME J.">
        <title>Mercury methylation by metabolically versatile and cosmopolitan marine bacteria.</title>
        <authorList>
            <person name="Lin H."/>
            <person name="Ascher D.B."/>
            <person name="Myung Y."/>
            <person name="Lamborg C.H."/>
            <person name="Hallam S.J."/>
            <person name="Gionfriddo C.M."/>
            <person name="Holt K.E."/>
            <person name="Moreau J.W."/>
        </authorList>
    </citation>
    <scope>NUCLEOTIDE SEQUENCE</scope>
    <source>
        <strain evidence="2">SI075_bin30</strain>
    </source>
</reference>
<name>A0A8T5GDW2_9ARCH</name>
<dbReference type="InterPro" id="IPR008173">
    <property type="entry name" value="Adenylyl_cyclase_CyaB"/>
</dbReference>
<evidence type="ECO:0000259" key="1">
    <source>
        <dbReference type="PROSITE" id="PS51707"/>
    </source>
</evidence>
<sequence length="188" mass="21982">MKEVEVLVKVLSKKNDVLDILNKFNFIGKKKVLDIYFYDEKRDALKPKEGKLTECFRLRKKDKNNYITYKIDYFDDAGTWIYSDEEETQVNDFRVTTKIISHLGLKPLIEIDNIKHTFLTNEYEIVLEEVKGLGLFLEVERQNITKTENISEVKQKILDFINSLGIKVSKELNAGKPELMLKKNSQVS</sequence>
<dbReference type="NCBIfam" id="TIGR00318">
    <property type="entry name" value="cyaB"/>
    <property type="match status" value="1"/>
</dbReference>
<accession>A0A8T5GDW2</accession>
<organism evidence="2 3">
    <name type="scientific">Candidatus Iainarchaeum sp</name>
    <dbReference type="NCBI Taxonomy" id="3101447"/>
    <lineage>
        <taxon>Archaea</taxon>
        <taxon>Candidatus Iainarchaeota</taxon>
        <taxon>Candidatus Iainarchaeia</taxon>
        <taxon>Candidatus Iainarchaeales</taxon>
        <taxon>Candidatus Iainarchaeaceae</taxon>
        <taxon>Candidatus Iainarchaeum</taxon>
    </lineage>
</organism>
<gene>
    <name evidence="2" type="primary">cyaB</name>
    <name evidence="2" type="ORF">HON47_00350</name>
</gene>